<dbReference type="EMBL" id="JBHUEM010000054">
    <property type="protein sequence ID" value="MFD1739349.1"/>
    <property type="molecule type" value="Genomic_DNA"/>
</dbReference>
<dbReference type="PANTHER" id="PTHR43420:SF12">
    <property type="entry name" value="N-ACETYLTRANSFERASE DOMAIN-CONTAINING PROTEIN"/>
    <property type="match status" value="1"/>
</dbReference>
<evidence type="ECO:0000256" key="2">
    <source>
        <dbReference type="ARBA" id="ARBA00023315"/>
    </source>
</evidence>
<keyword evidence="5" id="KW-1185">Reference proteome</keyword>
<dbReference type="InterPro" id="IPR000182">
    <property type="entry name" value="GNAT_dom"/>
</dbReference>
<proteinExistence type="predicted"/>
<feature type="domain" description="N-acetyltransferase" evidence="3">
    <location>
        <begin position="2"/>
        <end position="159"/>
    </location>
</feature>
<dbReference type="PROSITE" id="PS51186">
    <property type="entry name" value="GNAT"/>
    <property type="match status" value="1"/>
</dbReference>
<dbReference type="EC" id="2.3.-.-" evidence="4"/>
<dbReference type="SUPFAM" id="SSF55729">
    <property type="entry name" value="Acyl-CoA N-acyltransferases (Nat)"/>
    <property type="match status" value="1"/>
</dbReference>
<dbReference type="Pfam" id="PF00583">
    <property type="entry name" value="Acetyltransf_1"/>
    <property type="match status" value="1"/>
</dbReference>
<sequence>MLEIKRLRECKLDDVISAWNSGFEGYSFNMTMTIDHFITRLSNEGLSADLSVVGFMNGQPAGIILSGIRMIQGKKVAWNGGTGVATAFRRQGVGKALMKEVLDIYKEEGVQLATLEAISENAKAIDLYKDCGFTVMDHLEYLELSGPKTPPLSNQKNTDYTSKRVALQKLDQLAFYKHMNPWQTHWKNAKGSQAIIVLDSNLQEVGYANYNYGYSEDGKHVATYLYQCEANPEREDQESILHYIIHEVFGTCSDDTRRVILNLPSESSKVTHNVLKNLGFSPTIKQVYMTKEM</sequence>
<dbReference type="GO" id="GO:0016746">
    <property type="term" value="F:acyltransferase activity"/>
    <property type="evidence" value="ECO:0007669"/>
    <property type="project" value="UniProtKB-KW"/>
</dbReference>
<accession>A0ABW4LWV4</accession>
<evidence type="ECO:0000313" key="5">
    <source>
        <dbReference type="Proteomes" id="UP001597214"/>
    </source>
</evidence>
<dbReference type="RefSeq" id="WP_377930578.1">
    <property type="nucleotide sequence ID" value="NZ_JBHUEM010000054.1"/>
</dbReference>
<name>A0ABW4LWV4_9BACI</name>
<evidence type="ECO:0000313" key="4">
    <source>
        <dbReference type="EMBL" id="MFD1739349.1"/>
    </source>
</evidence>
<evidence type="ECO:0000256" key="1">
    <source>
        <dbReference type="ARBA" id="ARBA00022679"/>
    </source>
</evidence>
<reference evidence="5" key="1">
    <citation type="journal article" date="2019" name="Int. J. Syst. Evol. Microbiol.">
        <title>The Global Catalogue of Microorganisms (GCM) 10K type strain sequencing project: providing services to taxonomists for standard genome sequencing and annotation.</title>
        <authorList>
            <consortium name="The Broad Institute Genomics Platform"/>
            <consortium name="The Broad Institute Genome Sequencing Center for Infectious Disease"/>
            <person name="Wu L."/>
            <person name="Ma J."/>
        </authorList>
    </citation>
    <scope>NUCLEOTIDE SEQUENCE [LARGE SCALE GENOMIC DNA]</scope>
    <source>
        <strain evidence="5">CCUG 49339</strain>
    </source>
</reference>
<keyword evidence="1 4" id="KW-0808">Transferase</keyword>
<dbReference type="CDD" id="cd04301">
    <property type="entry name" value="NAT_SF"/>
    <property type="match status" value="1"/>
</dbReference>
<dbReference type="InterPro" id="IPR016181">
    <property type="entry name" value="Acyl_CoA_acyltransferase"/>
</dbReference>
<comment type="caution">
    <text evidence="4">The sequence shown here is derived from an EMBL/GenBank/DDBJ whole genome shotgun (WGS) entry which is preliminary data.</text>
</comment>
<dbReference type="InterPro" id="IPR050680">
    <property type="entry name" value="YpeA/RimI_acetyltransf"/>
</dbReference>
<dbReference type="Proteomes" id="UP001597214">
    <property type="component" value="Unassembled WGS sequence"/>
</dbReference>
<dbReference type="Gene3D" id="3.40.630.30">
    <property type="match status" value="1"/>
</dbReference>
<gene>
    <name evidence="4" type="ORF">ACFSCX_22975</name>
</gene>
<dbReference type="PANTHER" id="PTHR43420">
    <property type="entry name" value="ACETYLTRANSFERASE"/>
    <property type="match status" value="1"/>
</dbReference>
<evidence type="ECO:0000259" key="3">
    <source>
        <dbReference type="PROSITE" id="PS51186"/>
    </source>
</evidence>
<keyword evidence="2 4" id="KW-0012">Acyltransferase</keyword>
<protein>
    <submittedName>
        <fullName evidence="4">GNAT family N-acetyltransferase</fullName>
        <ecNumber evidence="4">2.3.-.-</ecNumber>
    </submittedName>
</protein>
<organism evidence="4 5">
    <name type="scientific">Bacillus salitolerans</name>
    <dbReference type="NCBI Taxonomy" id="1437434"/>
    <lineage>
        <taxon>Bacteria</taxon>
        <taxon>Bacillati</taxon>
        <taxon>Bacillota</taxon>
        <taxon>Bacilli</taxon>
        <taxon>Bacillales</taxon>
        <taxon>Bacillaceae</taxon>
        <taxon>Bacillus</taxon>
    </lineage>
</organism>